<organism evidence="2 3">
    <name type="scientific">Cannabis sativa</name>
    <name type="common">Hemp</name>
    <name type="synonym">Marijuana</name>
    <dbReference type="NCBI Taxonomy" id="3483"/>
    <lineage>
        <taxon>Eukaryota</taxon>
        <taxon>Viridiplantae</taxon>
        <taxon>Streptophyta</taxon>
        <taxon>Embryophyta</taxon>
        <taxon>Tracheophyta</taxon>
        <taxon>Spermatophyta</taxon>
        <taxon>Magnoliopsida</taxon>
        <taxon>eudicotyledons</taxon>
        <taxon>Gunneridae</taxon>
        <taxon>Pentapetalae</taxon>
        <taxon>rosids</taxon>
        <taxon>fabids</taxon>
        <taxon>Rosales</taxon>
        <taxon>Cannabaceae</taxon>
        <taxon>Cannabis</taxon>
    </lineage>
</organism>
<feature type="region of interest" description="Disordered" evidence="1">
    <location>
        <begin position="44"/>
        <end position="91"/>
    </location>
</feature>
<dbReference type="EMBL" id="JAATIQ010000004">
    <property type="protein sequence ID" value="KAF4403516.1"/>
    <property type="molecule type" value="Genomic_DNA"/>
</dbReference>
<comment type="caution">
    <text evidence="2">The sequence shown here is derived from an EMBL/GenBank/DDBJ whole genome shotgun (WGS) entry which is preliminary data.</text>
</comment>
<reference evidence="2 3" key="1">
    <citation type="journal article" date="2020" name="bioRxiv">
        <title>Sequence and annotation of 42 cannabis genomes reveals extensive copy number variation in cannabinoid synthesis and pathogen resistance genes.</title>
        <authorList>
            <person name="Mckernan K.J."/>
            <person name="Helbert Y."/>
            <person name="Kane L.T."/>
            <person name="Ebling H."/>
            <person name="Zhang L."/>
            <person name="Liu B."/>
            <person name="Eaton Z."/>
            <person name="Mclaughlin S."/>
            <person name="Kingan S."/>
            <person name="Baybayan P."/>
            <person name="Concepcion G."/>
            <person name="Jordan M."/>
            <person name="Riva A."/>
            <person name="Barbazuk W."/>
            <person name="Harkins T."/>
        </authorList>
    </citation>
    <scope>NUCLEOTIDE SEQUENCE [LARGE SCALE GENOMIC DNA]</scope>
    <source>
        <strain evidence="3">cv. Jamaican Lion 4</strain>
        <tissue evidence="2">Leaf</tissue>
    </source>
</reference>
<evidence type="ECO:0000313" key="2">
    <source>
        <dbReference type="EMBL" id="KAF4403516.1"/>
    </source>
</evidence>
<feature type="compositionally biased region" description="Polar residues" evidence="1">
    <location>
        <begin position="66"/>
        <end position="80"/>
    </location>
</feature>
<name>A0A7J6I871_CANSA</name>
<evidence type="ECO:0000313" key="3">
    <source>
        <dbReference type="Proteomes" id="UP000583929"/>
    </source>
</evidence>
<protein>
    <submittedName>
        <fullName evidence="2">Uncharacterized protein</fullName>
    </submittedName>
</protein>
<dbReference type="Proteomes" id="UP000583929">
    <property type="component" value="Unassembled WGS sequence"/>
</dbReference>
<gene>
    <name evidence="2" type="ORF">G4B88_008162</name>
</gene>
<proteinExistence type="predicted"/>
<accession>A0A7J6I871</accession>
<evidence type="ECO:0000256" key="1">
    <source>
        <dbReference type="SAM" id="MobiDB-lite"/>
    </source>
</evidence>
<keyword evidence="3" id="KW-1185">Reference proteome</keyword>
<dbReference type="AlphaFoldDB" id="A0A7J6I871"/>
<sequence>MELIINKSTFILIFILFLFATHPYFSTGAMVVHSEEIYEIDYRGPETHSSIPPPDHSRGKHRVHRQSSWGHPNNPKTKTTYLGRKASKIHG</sequence>